<name>A0A4E0Q2W7_9EURY</name>
<gene>
    <name evidence="1" type="ORF">CUN85_01500</name>
</gene>
<accession>A0A4E0Q2W7</accession>
<comment type="caution">
    <text evidence="1">The sequence shown here is derived from an EMBL/GenBank/DDBJ whole genome shotgun (WGS) entry which is preliminary data.</text>
</comment>
<sequence length="393" mass="46046">MEIYKPNVTYLEDKVIISAPFKHNNNMMELWYSFDIKYSRFLTVEKIDGFVVGLLLLSMKNGENINLKWPISERLYYNLSNYYIGLLNMCIDGLKVIEILPDKLDDGTSYPCFNYVGTGFSGGIDSFCTIYEHIFKENVPKNYKITHFTFNNVGSHGDLNSAKAKILFEKRYILLKQYADEINIDFLKIDSNLSDILMMDFEITHTIRNISSILLLQRLFSKYYYASSTTYEDFKVSKEGNISSVDSISVNLLSTETLEFILSGPQYTRTKKTELITAYEPSKRYLNVCTDEVSTTNCSVCFKCRRTLLTLDILGKLEEYERVFDIKKYKINRDKYIYRTILKSKIDPFNKEIIEFAKEREYPFSKKQKAVINVLFLIPKFVFNSRKKYKKIE</sequence>
<evidence type="ECO:0000313" key="1">
    <source>
        <dbReference type="EMBL" id="TGC11569.1"/>
    </source>
</evidence>
<dbReference type="Proteomes" id="UP000297295">
    <property type="component" value="Unassembled WGS sequence"/>
</dbReference>
<dbReference type="OrthoDB" id="385925at2157"/>
<reference evidence="1 2" key="1">
    <citation type="submission" date="2017-11" db="EMBL/GenBank/DDBJ databases">
        <title>Isolation and Characterization of Methanogenic Archaea from Saline Meromictic Lake at Siberia.</title>
        <authorList>
            <person name="Shen Y."/>
            <person name="Huang H.-H."/>
            <person name="Lai M.-C."/>
            <person name="Chen S.-C."/>
        </authorList>
    </citation>
    <scope>NUCLEOTIDE SEQUENCE [LARGE SCALE GENOMIC DNA]</scope>
    <source>
        <strain evidence="1 2">SY-01</strain>
    </source>
</reference>
<evidence type="ECO:0000313" key="2">
    <source>
        <dbReference type="Proteomes" id="UP000297295"/>
    </source>
</evidence>
<dbReference type="EMBL" id="PGGK01000001">
    <property type="protein sequence ID" value="TGC11569.1"/>
    <property type="molecule type" value="Genomic_DNA"/>
</dbReference>
<proteinExistence type="predicted"/>
<dbReference type="AlphaFoldDB" id="A0A4E0Q2W7"/>
<keyword evidence="2" id="KW-1185">Reference proteome</keyword>
<organism evidence="1 2">
    <name type="scientific">Methanolobus halotolerans</name>
    <dbReference type="NCBI Taxonomy" id="2052935"/>
    <lineage>
        <taxon>Archaea</taxon>
        <taxon>Methanobacteriati</taxon>
        <taxon>Methanobacteriota</taxon>
        <taxon>Stenosarchaea group</taxon>
        <taxon>Methanomicrobia</taxon>
        <taxon>Methanosarcinales</taxon>
        <taxon>Methanosarcinaceae</taxon>
        <taxon>Methanolobus</taxon>
    </lineage>
</organism>
<dbReference type="RefSeq" id="WP_135388288.1">
    <property type="nucleotide sequence ID" value="NZ_PGGK01000001.1"/>
</dbReference>
<protein>
    <submittedName>
        <fullName evidence="1">Uncharacterized protein</fullName>
    </submittedName>
</protein>